<organism evidence="5 6">
    <name type="scientific">Trichuris muris</name>
    <name type="common">Mouse whipworm</name>
    <dbReference type="NCBI Taxonomy" id="70415"/>
    <lineage>
        <taxon>Eukaryota</taxon>
        <taxon>Metazoa</taxon>
        <taxon>Ecdysozoa</taxon>
        <taxon>Nematoda</taxon>
        <taxon>Enoplea</taxon>
        <taxon>Dorylaimia</taxon>
        <taxon>Trichinellida</taxon>
        <taxon>Trichuridae</taxon>
        <taxon>Trichuris</taxon>
    </lineage>
</organism>
<comment type="similarity">
    <text evidence="2">Belongs to the PET191 family.</text>
</comment>
<proteinExistence type="inferred from homology"/>
<keyword evidence="4" id="KW-1015">Disulfide bond</keyword>
<evidence type="ECO:0000313" key="5">
    <source>
        <dbReference type="Proteomes" id="UP000046395"/>
    </source>
</evidence>
<name>A0A5S6QFJ7_TRIMR</name>
<dbReference type="AlphaFoldDB" id="A0A5S6QFJ7"/>
<evidence type="ECO:0000313" key="6">
    <source>
        <dbReference type="WBParaSite" id="TMUE_2000006151.1"/>
    </source>
</evidence>
<reference evidence="6" key="1">
    <citation type="submission" date="2019-12" db="UniProtKB">
        <authorList>
            <consortium name="WormBaseParasite"/>
        </authorList>
    </citation>
    <scope>IDENTIFICATION</scope>
</reference>
<dbReference type="GO" id="GO:0005739">
    <property type="term" value="C:mitochondrion"/>
    <property type="evidence" value="ECO:0007669"/>
    <property type="project" value="TreeGrafter"/>
</dbReference>
<dbReference type="GO" id="GO:0033617">
    <property type="term" value="P:mitochondrial respiratory chain complex IV assembly"/>
    <property type="evidence" value="ECO:0007669"/>
    <property type="project" value="TreeGrafter"/>
</dbReference>
<dbReference type="STRING" id="70415.A0A5S6QFJ7"/>
<sequence length="86" mass="10337">MDEVVEYTEDQQPKDKRKKRACEGIRIDLKHCLLQTPCVQQESRTPRDCLASGDVPSQCRELARLLYDCKRSMFDRRYQFRGRYDY</sequence>
<comment type="function">
    <text evidence="1">Involved in an early step of the mitochondrial complex IV assembly process.</text>
</comment>
<accession>A0A5S6QFJ7</accession>
<evidence type="ECO:0000256" key="1">
    <source>
        <dbReference type="ARBA" id="ARBA00003186"/>
    </source>
</evidence>
<keyword evidence="5" id="KW-1185">Reference proteome</keyword>
<evidence type="ECO:0000256" key="4">
    <source>
        <dbReference type="ARBA" id="ARBA00023157"/>
    </source>
</evidence>
<evidence type="ECO:0000256" key="3">
    <source>
        <dbReference type="ARBA" id="ARBA00021904"/>
    </source>
</evidence>
<dbReference type="InterPro" id="IPR018793">
    <property type="entry name" value="Cyt_c_oxidase_assmbl_Pet191"/>
</dbReference>
<protein>
    <recommendedName>
        <fullName evidence="3">Cytochrome c oxidase assembly factor 5</fullName>
    </recommendedName>
</protein>
<dbReference type="WBParaSite" id="TMUE_2000006151.1">
    <property type="protein sequence ID" value="TMUE_2000006151.1"/>
    <property type="gene ID" value="WBGene00292665"/>
</dbReference>
<dbReference type="PANTHER" id="PTHR28627">
    <property type="entry name" value="CYTOCHROME C OXIDASE ASSEMBLY FACTOR 5"/>
    <property type="match status" value="1"/>
</dbReference>
<dbReference type="Pfam" id="PF10203">
    <property type="entry name" value="Pet191_N"/>
    <property type="match status" value="1"/>
</dbReference>
<evidence type="ECO:0000256" key="2">
    <source>
        <dbReference type="ARBA" id="ARBA00007785"/>
    </source>
</evidence>
<dbReference type="PANTHER" id="PTHR28627:SF1">
    <property type="entry name" value="CYTOCHROME C OXIDASE ASSEMBLY FACTOR 5"/>
    <property type="match status" value="1"/>
</dbReference>
<dbReference type="Proteomes" id="UP000046395">
    <property type="component" value="Unassembled WGS sequence"/>
</dbReference>